<evidence type="ECO:0000313" key="2">
    <source>
        <dbReference type="Proteomes" id="UP001143509"/>
    </source>
</evidence>
<dbReference type="RefSeq" id="WP_271165190.1">
    <property type="nucleotide sequence ID" value="NZ_BSFD01000005.1"/>
</dbReference>
<reference evidence="1" key="1">
    <citation type="journal article" date="2014" name="Int. J. Syst. Evol. Microbiol.">
        <title>Complete genome of a new Firmicutes species belonging to the dominant human colonic microbiota ('Ruminococcus bicirculans') reveals two chromosomes and a selective capacity to utilize plant glucans.</title>
        <authorList>
            <consortium name="NISC Comparative Sequencing Program"/>
            <person name="Wegmann U."/>
            <person name="Louis P."/>
            <person name="Goesmann A."/>
            <person name="Henrissat B."/>
            <person name="Duncan S.H."/>
            <person name="Flint H.J."/>
        </authorList>
    </citation>
    <scope>NUCLEOTIDE SEQUENCE</scope>
    <source>
        <strain evidence="1">VKM B-1499</strain>
    </source>
</reference>
<dbReference type="PROSITE" id="PS51257">
    <property type="entry name" value="PROKAR_LIPOPROTEIN"/>
    <property type="match status" value="1"/>
</dbReference>
<accession>A0ABQ5T9G4</accession>
<protein>
    <submittedName>
        <fullName evidence="1">Membrane protein</fullName>
    </submittedName>
</protein>
<reference evidence="1" key="2">
    <citation type="submission" date="2023-01" db="EMBL/GenBank/DDBJ databases">
        <authorList>
            <person name="Sun Q."/>
            <person name="Evtushenko L."/>
        </authorList>
    </citation>
    <scope>NUCLEOTIDE SEQUENCE</scope>
    <source>
        <strain evidence="1">VKM B-1499</strain>
    </source>
</reference>
<name>A0ABQ5T9G4_9CAUL</name>
<keyword evidence="2" id="KW-1185">Reference proteome</keyword>
<organism evidence="1 2">
    <name type="scientific">Brevundimonas intermedia</name>
    <dbReference type="NCBI Taxonomy" id="74315"/>
    <lineage>
        <taxon>Bacteria</taxon>
        <taxon>Pseudomonadati</taxon>
        <taxon>Pseudomonadota</taxon>
        <taxon>Alphaproteobacteria</taxon>
        <taxon>Caulobacterales</taxon>
        <taxon>Caulobacteraceae</taxon>
        <taxon>Brevundimonas</taxon>
    </lineage>
</organism>
<proteinExistence type="predicted"/>
<sequence length="157" mass="16280">MRPIRSAIPAAPVLGLGLALSLTLAGCYDRNEKTPESAPPPEAAATLAGVDLGRPVRALGTEPFWSVELTPDAIVYTRMDQPTQRAPNRGATVQGTMATYATSTDLNQALNVVLIATECSDGMSDRTYPLTARVEIADDTLSGCADAAAALKAAPAP</sequence>
<evidence type="ECO:0000313" key="1">
    <source>
        <dbReference type="EMBL" id="GLK48983.1"/>
    </source>
</evidence>
<dbReference type="Proteomes" id="UP001143509">
    <property type="component" value="Unassembled WGS sequence"/>
</dbReference>
<dbReference type="EMBL" id="BSFD01000005">
    <property type="protein sequence ID" value="GLK48983.1"/>
    <property type="molecule type" value="Genomic_DNA"/>
</dbReference>
<comment type="caution">
    <text evidence="1">The sequence shown here is derived from an EMBL/GenBank/DDBJ whole genome shotgun (WGS) entry which is preliminary data.</text>
</comment>
<gene>
    <name evidence="1" type="ORF">GCM10017620_19560</name>
</gene>